<protein>
    <submittedName>
        <fullName evidence="2">Uncharacterized protein</fullName>
    </submittedName>
</protein>
<keyword evidence="1" id="KW-0472">Membrane</keyword>
<evidence type="ECO:0000313" key="3">
    <source>
        <dbReference type="EMBL" id="VEB35218.1"/>
    </source>
</evidence>
<keyword evidence="5" id="KW-1185">Reference proteome</keyword>
<dbReference type="PATRIC" id="fig|28084.5.peg.338"/>
<keyword evidence="1" id="KW-0812">Transmembrane</keyword>
<proteinExistence type="predicted"/>
<evidence type="ECO:0000313" key="2">
    <source>
        <dbReference type="EMBL" id="KTC82635.1"/>
    </source>
</evidence>
<dbReference type="Proteomes" id="UP000277577">
    <property type="component" value="Chromosome"/>
</dbReference>
<evidence type="ECO:0000256" key="1">
    <source>
        <dbReference type="SAM" id="Phobius"/>
    </source>
</evidence>
<dbReference type="AlphaFoldDB" id="A0A0W0SHG5"/>
<dbReference type="RefSeq" id="WP_028381262.1">
    <property type="nucleotide sequence ID" value="NZ_CAAAIT010000004.1"/>
</dbReference>
<reference evidence="3 5" key="2">
    <citation type="submission" date="2018-12" db="EMBL/GenBank/DDBJ databases">
        <authorList>
            <consortium name="Pathogen Informatics"/>
        </authorList>
    </citation>
    <scope>NUCLEOTIDE SEQUENCE [LARGE SCALE GENOMIC DNA]</scope>
    <source>
        <strain evidence="3 5">NCTC11976</strain>
    </source>
</reference>
<name>A0A0W0SHG5_9GAMM</name>
<evidence type="ECO:0000313" key="5">
    <source>
        <dbReference type="Proteomes" id="UP000277577"/>
    </source>
</evidence>
<organism evidence="2 4">
    <name type="scientific">Legionella cherrii</name>
    <dbReference type="NCBI Taxonomy" id="28084"/>
    <lineage>
        <taxon>Bacteria</taxon>
        <taxon>Pseudomonadati</taxon>
        <taxon>Pseudomonadota</taxon>
        <taxon>Gammaproteobacteria</taxon>
        <taxon>Legionellales</taxon>
        <taxon>Legionellaceae</taxon>
        <taxon>Legionella</taxon>
    </lineage>
</organism>
<reference evidence="2 4" key="1">
    <citation type="submission" date="2015-11" db="EMBL/GenBank/DDBJ databases">
        <title>Genomic analysis of 38 Legionella species identifies large and diverse effector repertoires.</title>
        <authorList>
            <person name="Burstein D."/>
            <person name="Amaro F."/>
            <person name="Zusman T."/>
            <person name="Lifshitz Z."/>
            <person name="Cohen O."/>
            <person name="Gilbert J.A."/>
            <person name="Pupko T."/>
            <person name="Shuman H.A."/>
            <person name="Segal G."/>
        </authorList>
    </citation>
    <scope>NUCLEOTIDE SEQUENCE [LARGE SCALE GENOMIC DNA]</scope>
    <source>
        <strain evidence="2 4">ORW</strain>
    </source>
</reference>
<dbReference type="EMBL" id="LNXW01000008">
    <property type="protein sequence ID" value="KTC82635.1"/>
    <property type="molecule type" value="Genomic_DNA"/>
</dbReference>
<feature type="transmembrane region" description="Helical" evidence="1">
    <location>
        <begin position="153"/>
        <end position="176"/>
    </location>
</feature>
<sequence length="214" mass="23876">MKHDVEMRLSKYWFLKPQKKKKDTLDLKKIAKRGANIIDQCQSILALTDDAYTKEQLNLIIRNTTNLMSLVAETPAKESSDHEKKISEACKELQTNALSIPATIHTPTDLPSANYKLALVCMYILLFSLALTIGASFGAWYFGFLTASYFTDYLAVALASIGIPALCVGGFSYGIYSSQKNPMTEQLNNLGKNIDQFCDEITPIEEEDLLLAFN</sequence>
<gene>
    <name evidence="2" type="ORF">Lche_0315</name>
    <name evidence="3" type="ORF">NCTC11976_01244</name>
</gene>
<keyword evidence="1" id="KW-1133">Transmembrane helix</keyword>
<evidence type="ECO:0000313" key="4">
    <source>
        <dbReference type="Proteomes" id="UP000054921"/>
    </source>
</evidence>
<dbReference type="EMBL" id="LR134173">
    <property type="protein sequence ID" value="VEB35218.1"/>
    <property type="molecule type" value="Genomic_DNA"/>
</dbReference>
<dbReference type="STRING" id="28084.Lche_0315"/>
<accession>A0A0W0SHG5</accession>
<feature type="transmembrane region" description="Helical" evidence="1">
    <location>
        <begin position="117"/>
        <end position="141"/>
    </location>
</feature>
<dbReference type="OrthoDB" id="5636581at2"/>
<dbReference type="Proteomes" id="UP000054921">
    <property type="component" value="Unassembled WGS sequence"/>
</dbReference>